<evidence type="ECO:0000313" key="1">
    <source>
        <dbReference type="EMBL" id="RGL64741.1"/>
    </source>
</evidence>
<name>A0AA93B9Z5_9BACT</name>
<dbReference type="EMBL" id="QSSA01000001">
    <property type="protein sequence ID" value="RGL64741.1"/>
    <property type="molecule type" value="Genomic_DNA"/>
</dbReference>
<protein>
    <submittedName>
        <fullName evidence="1">Uncharacterized protein</fullName>
    </submittedName>
</protein>
<reference evidence="1 2" key="1">
    <citation type="submission" date="2018-08" db="EMBL/GenBank/DDBJ databases">
        <title>A genome reference for cultivated species of the human gut microbiota.</title>
        <authorList>
            <person name="Zou Y."/>
            <person name="Xue W."/>
            <person name="Luo G."/>
        </authorList>
    </citation>
    <scope>NUCLEOTIDE SEQUENCE [LARGE SCALE GENOMIC DNA]</scope>
    <source>
        <strain evidence="1 2">TF06-40</strain>
    </source>
</reference>
<dbReference type="RefSeq" id="WP_117691736.1">
    <property type="nucleotide sequence ID" value="NZ_QSSA01000001.1"/>
</dbReference>
<gene>
    <name evidence="1" type="ORF">DXC61_00825</name>
</gene>
<dbReference type="AlphaFoldDB" id="A0AA93B9Z5"/>
<accession>A0AA93B9Z5</accession>
<evidence type="ECO:0000313" key="2">
    <source>
        <dbReference type="Proteomes" id="UP000261187"/>
    </source>
</evidence>
<dbReference type="Proteomes" id="UP000261187">
    <property type="component" value="Unassembled WGS sequence"/>
</dbReference>
<sequence length="287" mass="32769">MSKIDLVSILVRQLCELDDHESDLAEDALYDFVSNPNTSLSEKQDALALIERKIKHIAEDIGFFEEEDISVRISDKDKFALYSLLVARRYLMDQIMGEPSKDYVERVSYQSDKLAILMGECLKQGTEMWDAVKNSSSFKANDYLQYGEYVLEYKADSCQAVLALEDDDAYGSAFPFIHRLIYTLGEQINLFDNNLMKKKLILDALADKGWAAEDLPSEVTSWDESVLFTPAFEKIKICPALFALHCSLPYSIPDIVRMNNFVSRTAITCEKSFSEDTYHVNDDMMDM</sequence>
<comment type="caution">
    <text evidence="1">The sequence shown here is derived from an EMBL/GenBank/DDBJ whole genome shotgun (WGS) entry which is preliminary data.</text>
</comment>
<organism evidence="1 2">
    <name type="scientific">Segatella copri</name>
    <dbReference type="NCBI Taxonomy" id="165179"/>
    <lineage>
        <taxon>Bacteria</taxon>
        <taxon>Pseudomonadati</taxon>
        <taxon>Bacteroidota</taxon>
        <taxon>Bacteroidia</taxon>
        <taxon>Bacteroidales</taxon>
        <taxon>Prevotellaceae</taxon>
        <taxon>Segatella</taxon>
    </lineage>
</organism>
<proteinExistence type="predicted"/>